<feature type="domain" description="VWFA" evidence="6">
    <location>
        <begin position="366"/>
        <end position="545"/>
    </location>
</feature>
<accession>A0ABS0LQ63</accession>
<keyword evidence="8" id="KW-1185">Reference proteome</keyword>
<comment type="caution">
    <text evidence="7">The sequence shown here is derived from an EMBL/GenBank/DDBJ whole genome shotgun (WGS) entry which is preliminary data.</text>
</comment>
<dbReference type="Gene3D" id="3.40.190.10">
    <property type="entry name" value="Periplasmic binding protein-like II"/>
    <property type="match status" value="2"/>
</dbReference>
<dbReference type="RefSeq" id="WP_197115202.1">
    <property type="nucleotide sequence ID" value="NZ_JACBXQ010000002.1"/>
</dbReference>
<dbReference type="EMBL" id="JACBXQ010000002">
    <property type="protein sequence ID" value="MBG9986300.1"/>
    <property type="molecule type" value="Genomic_DNA"/>
</dbReference>
<dbReference type="SUPFAM" id="SSF53850">
    <property type="entry name" value="Periplasmic binding protein-like II"/>
    <property type="match status" value="1"/>
</dbReference>
<evidence type="ECO:0000256" key="1">
    <source>
        <dbReference type="ARBA" id="ARBA00004418"/>
    </source>
</evidence>
<dbReference type="SUPFAM" id="SSF53300">
    <property type="entry name" value="vWA-like"/>
    <property type="match status" value="1"/>
</dbReference>
<dbReference type="Pfam" id="PF00092">
    <property type="entry name" value="VWA"/>
    <property type="match status" value="1"/>
</dbReference>
<proteinExistence type="inferred from homology"/>
<dbReference type="InterPro" id="IPR002035">
    <property type="entry name" value="VWF_A"/>
</dbReference>
<dbReference type="SMART" id="SM00327">
    <property type="entry name" value="VWA"/>
    <property type="match status" value="1"/>
</dbReference>
<comment type="subcellular location">
    <subcellularLocation>
        <location evidence="1">Periplasm</location>
    </subcellularLocation>
</comment>
<dbReference type="PANTHER" id="PTHR30368:SF2">
    <property type="entry name" value="SULFATE-BINDING PROTEIN"/>
    <property type="match status" value="1"/>
</dbReference>
<dbReference type="InterPro" id="IPR036465">
    <property type="entry name" value="vWFA_dom_sf"/>
</dbReference>
<gene>
    <name evidence="7" type="ORF">HZY91_05260</name>
</gene>
<sequence>MESEFSFRRFGSLCLKMILMVGIAFFALSACDREDEEKVKESDFAVTDFSGDVLRIVAGSENKELEPIIEKYAQDNKVNITIDYLGSLDIMRQLQSGEMEYDAVWPASSIWLTLGDDHRLLKHSQTTSISPVVFGIKQSLAEELGFVGEEVHTEDIIEAIKKDQLEFAMTSATQSNSGASAYLGFLTAIAGSEGGLTMEELQKPETGEQIQQLLAGVNRSSGSSNWLVDLFLTSDYDAMVNYETLIIQTNKELEAQGRETLYTVYPVDGLAISDSPLAYVDHDDQKKEETFLAFQEYLLSDAAQKEIEATGKRSRYGTVTNDNKESFKPEWGINVDQVISPIRWPSSDVIKEALGLYQTQFKKPALTVYVLDYSGSMRGEGHRQMLEALEEVLLPEKAEKNLLLGTSKDQTILIPFADEVEPSLEAKGNDQEMIELNSDVQELDVGGGTAMYEGIQAAYDLIEEEYGTELDQYTPAIVVLTDGQPNGELTFEDLDNFYQDFSHDVPVFSILFGDAREEEMEEIASLTNARVFDGRSDLVNAFRQVKGYN</sequence>
<name>A0ABS0LQ63_9LACT</name>
<evidence type="ECO:0000256" key="2">
    <source>
        <dbReference type="ARBA" id="ARBA00006099"/>
    </source>
</evidence>
<dbReference type="Pfam" id="PF13531">
    <property type="entry name" value="SBP_bac_11"/>
    <property type="match status" value="1"/>
</dbReference>
<evidence type="ECO:0000256" key="4">
    <source>
        <dbReference type="ARBA" id="ARBA00022729"/>
    </source>
</evidence>
<organism evidence="7 8">
    <name type="scientific">Facklamia lactis</name>
    <dbReference type="NCBI Taxonomy" id="2749967"/>
    <lineage>
        <taxon>Bacteria</taxon>
        <taxon>Bacillati</taxon>
        <taxon>Bacillota</taxon>
        <taxon>Bacilli</taxon>
        <taxon>Lactobacillales</taxon>
        <taxon>Aerococcaceae</taxon>
        <taxon>Facklamia</taxon>
    </lineage>
</organism>
<evidence type="ECO:0000256" key="5">
    <source>
        <dbReference type="ARBA" id="ARBA00022764"/>
    </source>
</evidence>
<comment type="similarity">
    <text evidence="2">Belongs to the prokaryotic sulfate-binding protein family.</text>
</comment>
<keyword evidence="5" id="KW-0574">Periplasm</keyword>
<keyword evidence="4" id="KW-0732">Signal</keyword>
<dbReference type="Proteomes" id="UP000721415">
    <property type="component" value="Unassembled WGS sequence"/>
</dbReference>
<dbReference type="PANTHER" id="PTHR30368">
    <property type="entry name" value="SULFATE-BINDING PROTEIN"/>
    <property type="match status" value="1"/>
</dbReference>
<keyword evidence="3" id="KW-0813">Transport</keyword>
<dbReference type="Gene3D" id="3.40.50.410">
    <property type="entry name" value="von Willebrand factor, type A domain"/>
    <property type="match status" value="1"/>
</dbReference>
<protein>
    <submittedName>
        <fullName evidence="7">VWA domain-containing protein</fullName>
    </submittedName>
</protein>
<reference evidence="7 8" key="1">
    <citation type="submission" date="2020-07" db="EMBL/GenBank/DDBJ databases">
        <title>Facklamia lactis sp. nov., isolated from raw milk.</title>
        <authorList>
            <person name="Doll E.V."/>
            <person name="Huptas C."/>
            <person name="Staib L."/>
            <person name="Wenning M."/>
            <person name="Scherer S."/>
        </authorList>
    </citation>
    <scope>NUCLEOTIDE SEQUENCE [LARGE SCALE GENOMIC DNA]</scope>
    <source>
        <strain evidence="7 8">DSM 111018</strain>
    </source>
</reference>
<evidence type="ECO:0000256" key="3">
    <source>
        <dbReference type="ARBA" id="ARBA00022448"/>
    </source>
</evidence>
<evidence type="ECO:0000259" key="6">
    <source>
        <dbReference type="PROSITE" id="PS50234"/>
    </source>
</evidence>
<evidence type="ECO:0000313" key="8">
    <source>
        <dbReference type="Proteomes" id="UP000721415"/>
    </source>
</evidence>
<evidence type="ECO:0000313" key="7">
    <source>
        <dbReference type="EMBL" id="MBG9986300.1"/>
    </source>
</evidence>
<dbReference type="InterPro" id="IPR005669">
    <property type="entry name" value="Thiosulph/SO4-bd"/>
</dbReference>
<dbReference type="PROSITE" id="PS50234">
    <property type="entry name" value="VWFA"/>
    <property type="match status" value="1"/>
</dbReference>